<feature type="transmembrane region" description="Helical" evidence="7">
    <location>
        <begin position="286"/>
        <end position="305"/>
    </location>
</feature>
<accession>A0ABX2IBY4</accession>
<dbReference type="InterPro" id="IPR000715">
    <property type="entry name" value="Glycosyl_transferase_4"/>
</dbReference>
<feature type="transmembrane region" description="Helical" evidence="7">
    <location>
        <begin position="311"/>
        <end position="330"/>
    </location>
</feature>
<feature type="transmembrane region" description="Helical" evidence="7">
    <location>
        <begin position="130"/>
        <end position="149"/>
    </location>
</feature>
<evidence type="ECO:0000256" key="5">
    <source>
        <dbReference type="ARBA" id="ARBA00022989"/>
    </source>
</evidence>
<keyword evidence="3" id="KW-0808">Transferase</keyword>
<organism evidence="8 9">
    <name type="scientific">Uliginosibacterium aquaticum</name>
    <dbReference type="NCBI Taxonomy" id="2731212"/>
    <lineage>
        <taxon>Bacteria</taxon>
        <taxon>Pseudomonadati</taxon>
        <taxon>Pseudomonadota</taxon>
        <taxon>Betaproteobacteria</taxon>
        <taxon>Rhodocyclales</taxon>
        <taxon>Zoogloeaceae</taxon>
        <taxon>Uliginosibacterium</taxon>
    </lineage>
</organism>
<dbReference type="PANTHER" id="PTHR22926:SF3">
    <property type="entry name" value="UNDECAPRENYL-PHOSPHATE ALPHA-N-ACETYLGLUCOSAMINYL 1-PHOSPHATE TRANSFERASE"/>
    <property type="match status" value="1"/>
</dbReference>
<dbReference type="RefSeq" id="WP_170019992.1">
    <property type="nucleotide sequence ID" value="NZ_JABCSC020000001.1"/>
</dbReference>
<evidence type="ECO:0000256" key="3">
    <source>
        <dbReference type="ARBA" id="ARBA00022679"/>
    </source>
</evidence>
<dbReference type="Pfam" id="PF00953">
    <property type="entry name" value="Glycos_transf_4"/>
    <property type="match status" value="1"/>
</dbReference>
<feature type="transmembrane region" description="Helical" evidence="7">
    <location>
        <begin position="104"/>
        <end position="124"/>
    </location>
</feature>
<evidence type="ECO:0000256" key="1">
    <source>
        <dbReference type="ARBA" id="ARBA00004651"/>
    </source>
</evidence>
<sequence>MSEFHFAAAGLTLLASFIGTLALRRYALARQIIDTPNARSSHTVPTPRGGGVAIVLAYLAALIFWQLHAGLASGLFWSLLLGGGLIAVLGFWDDHAPLPARVRFAFHLLAAVLAVLLLGGWPQLDLGALILHWGWLGHLCGVLLLAWAINFYNFMDGIDGLAASQAVFVAGAGGVLMALSGGDGMPLWLLAAASCGFLLLNWPPARIFMGDAGSGFLGYALAVHALHATTSGQTTLWPWLILLAVFIVDATLTLLRRAAHGIRVTEAHRTHAYQWASRRAGAHRPVTLAILVTNLLVLLPAALSALAWPGLALPVCLTSFAVLVGVAWYFDAGVPESERIECAATGKQKAS</sequence>
<gene>
    <name evidence="8" type="ORF">HJ583_001780</name>
</gene>
<keyword evidence="2" id="KW-1003">Cell membrane</keyword>
<dbReference type="EMBL" id="JABCSC020000001">
    <property type="protein sequence ID" value="NSL53747.1"/>
    <property type="molecule type" value="Genomic_DNA"/>
</dbReference>
<keyword evidence="9" id="KW-1185">Reference proteome</keyword>
<keyword evidence="6 7" id="KW-0472">Membrane</keyword>
<feature type="transmembrane region" description="Helical" evidence="7">
    <location>
        <begin position="236"/>
        <end position="255"/>
    </location>
</feature>
<protein>
    <submittedName>
        <fullName evidence="8">Glycosyltransferase family 4 protein</fullName>
    </submittedName>
</protein>
<evidence type="ECO:0000313" key="8">
    <source>
        <dbReference type="EMBL" id="NSL53747.1"/>
    </source>
</evidence>
<feature type="transmembrane region" description="Helical" evidence="7">
    <location>
        <begin position="185"/>
        <end position="202"/>
    </location>
</feature>
<comment type="subcellular location">
    <subcellularLocation>
        <location evidence="1">Cell membrane</location>
        <topology evidence="1">Multi-pass membrane protein</topology>
    </subcellularLocation>
</comment>
<keyword evidence="4 7" id="KW-0812">Transmembrane</keyword>
<dbReference type="PANTHER" id="PTHR22926">
    <property type="entry name" value="PHOSPHO-N-ACETYLMURAMOYL-PENTAPEPTIDE-TRANSFERASE"/>
    <property type="match status" value="1"/>
</dbReference>
<proteinExistence type="predicted"/>
<dbReference type="CDD" id="cd06854">
    <property type="entry name" value="GT_WbpL_WbcO_like"/>
    <property type="match status" value="1"/>
</dbReference>
<comment type="caution">
    <text evidence="8">The sequence shown here is derived from an EMBL/GenBank/DDBJ whole genome shotgun (WGS) entry which is preliminary data.</text>
</comment>
<reference evidence="8 9" key="1">
    <citation type="submission" date="2020-06" db="EMBL/GenBank/DDBJ databases">
        <title>Draft genome of Uliginosibacterium sp. IMCC34675.</title>
        <authorList>
            <person name="Song J."/>
        </authorList>
    </citation>
    <scope>NUCLEOTIDE SEQUENCE [LARGE SCALE GENOMIC DNA]</scope>
    <source>
        <strain evidence="8 9">IMCC34675</strain>
    </source>
</reference>
<evidence type="ECO:0000256" key="6">
    <source>
        <dbReference type="ARBA" id="ARBA00023136"/>
    </source>
</evidence>
<name>A0ABX2IBY4_9RHOO</name>
<evidence type="ECO:0000256" key="4">
    <source>
        <dbReference type="ARBA" id="ARBA00022692"/>
    </source>
</evidence>
<feature type="transmembrane region" description="Helical" evidence="7">
    <location>
        <begin position="6"/>
        <end position="28"/>
    </location>
</feature>
<keyword evidence="5 7" id="KW-1133">Transmembrane helix</keyword>
<dbReference type="Proteomes" id="UP000778523">
    <property type="component" value="Unassembled WGS sequence"/>
</dbReference>
<evidence type="ECO:0000313" key="9">
    <source>
        <dbReference type="Proteomes" id="UP000778523"/>
    </source>
</evidence>
<evidence type="ECO:0000256" key="7">
    <source>
        <dbReference type="SAM" id="Phobius"/>
    </source>
</evidence>
<feature type="transmembrane region" description="Helical" evidence="7">
    <location>
        <begin position="214"/>
        <end position="230"/>
    </location>
</feature>
<feature type="transmembrane region" description="Helical" evidence="7">
    <location>
        <begin position="161"/>
        <end position="179"/>
    </location>
</feature>
<feature type="transmembrane region" description="Helical" evidence="7">
    <location>
        <begin position="74"/>
        <end position="92"/>
    </location>
</feature>
<feature type="transmembrane region" description="Helical" evidence="7">
    <location>
        <begin position="49"/>
        <end position="68"/>
    </location>
</feature>
<evidence type="ECO:0000256" key="2">
    <source>
        <dbReference type="ARBA" id="ARBA00022475"/>
    </source>
</evidence>